<dbReference type="AlphaFoldDB" id="A0A4D4MEC8"/>
<protein>
    <submittedName>
        <fullName evidence="1">Uncharacterized protein</fullName>
    </submittedName>
</protein>
<comment type="caution">
    <text evidence="1">The sequence shown here is derived from an EMBL/GenBank/DDBJ whole genome shotgun (WGS) entry which is preliminary data.</text>
</comment>
<evidence type="ECO:0000313" key="3">
    <source>
        <dbReference type="Proteomes" id="UP000299211"/>
    </source>
</evidence>
<dbReference type="RefSeq" id="WP_010988921.1">
    <property type="nucleotide sequence ID" value="NZ_BAABTN010000104.1"/>
</dbReference>
<dbReference type="Proteomes" id="UP000299211">
    <property type="component" value="Unassembled WGS sequence"/>
</dbReference>
<organism evidence="1 4">
    <name type="scientific">Streptomyces avermitilis</name>
    <dbReference type="NCBI Taxonomy" id="33903"/>
    <lineage>
        <taxon>Bacteria</taxon>
        <taxon>Bacillati</taxon>
        <taxon>Actinomycetota</taxon>
        <taxon>Actinomycetes</taxon>
        <taxon>Kitasatosporales</taxon>
        <taxon>Streptomycetaceae</taxon>
        <taxon>Streptomyces</taxon>
    </lineage>
</organism>
<reference evidence="2 3" key="1">
    <citation type="submission" date="2019-04" db="EMBL/GenBank/DDBJ databases">
        <title>Draft genome sequences of Streptomyces avermitilis ATCC 31267.</title>
        <authorList>
            <person name="Komaki H."/>
            <person name="Tamura T."/>
            <person name="Hosoyama A."/>
        </authorList>
    </citation>
    <scope>NUCLEOTIDE SEQUENCE [LARGE SCALE GENOMIC DNA]</scope>
    <source>
        <strain evidence="2 3">ATCC 31267</strain>
    </source>
</reference>
<reference evidence="1 4" key="2">
    <citation type="submission" date="2019-04" db="EMBL/GenBank/DDBJ databases">
        <title>Draft genome sequences of Streptomyces avermitilis NBRC 14893.</title>
        <authorList>
            <person name="Komaki H."/>
            <person name="Tamura T."/>
            <person name="Hosoyama A."/>
        </authorList>
    </citation>
    <scope>NUCLEOTIDE SEQUENCE [LARGE SCALE GENOMIC DNA]</scope>
    <source>
        <strain evidence="1 4">NBRC 14893</strain>
    </source>
</reference>
<dbReference type="Proteomes" id="UP000302139">
    <property type="component" value="Unassembled WGS sequence"/>
</dbReference>
<evidence type="ECO:0000313" key="2">
    <source>
        <dbReference type="EMBL" id="GDY80630.1"/>
    </source>
</evidence>
<name>A0A4D4MEC8_STRAX</name>
<evidence type="ECO:0000313" key="4">
    <source>
        <dbReference type="Proteomes" id="UP000302139"/>
    </source>
</evidence>
<dbReference type="GeneID" id="41544593"/>
<accession>A0A4D4MEC8</accession>
<dbReference type="EMBL" id="BJHY01000003">
    <property type="protein sequence ID" value="GDY80630.1"/>
    <property type="molecule type" value="Genomic_DNA"/>
</dbReference>
<dbReference type="EMBL" id="BJHX01000004">
    <property type="protein sequence ID" value="GDY70321.1"/>
    <property type="molecule type" value="Genomic_DNA"/>
</dbReference>
<sequence length="266" mass="29902">MVHTIPLAHALDDSHLSPAAPAPVAPAPVDAAALLAAGTARYHHPHYLRVEQNGPDQVRFLFREFTGRESEPSSPLEMYRDPALTSEQRTMIGHQYTAARVLWSKRRMREQAAPLLETAALRWSAWTIAHDTMMSRFAEFATLPDDRWRSQVLRLLDAHRVARQMAADWDDIAEQLSVVVDDQHSAVDDWSDEVDLAVVAAELGVDIQGWLVDHVSAYRATPYYQHDTPLVARLVKTIDEQRARLAAVAHLTADHDTGRQLAPNRF</sequence>
<evidence type="ECO:0000313" key="1">
    <source>
        <dbReference type="EMBL" id="GDY70321.1"/>
    </source>
</evidence>
<gene>
    <name evidence="1" type="ORF">SAV14893_097140</name>
    <name evidence="2" type="ORF">SAV31267_101150</name>
</gene>
<proteinExistence type="predicted"/>